<name>A0ACC1M9Z8_9FUNG</name>
<accession>A0ACC1M9Z8</accession>
<sequence length="1027" mass="109408">MSVDDACDIAGIGADWDNDWHIAALFIIIGTSAVGVFLPIISQTTRGLGSGLGVPAFAIQLGQFFGSGVIIATAFIHLFPAAYAALTNPCLGAFSDRYGAWASLIAMATVFTMHSVEWWLVEAWVSRTTQHSRKSRRRLRLGGNSSSDDDDDDNEGGSNNDSMLFPVYSRAFNASRMMLPPPAVSTPVHPFVLGTSTMSPASRHVAASALASRTGFALSKYGNYAAVVQSRQHLAMMQSDQASRYLYSDPQFPLYLQPAANSAAACWPMPPSGFYDSSQLSRHGLAMRGSAQAKSTPELMRKYPKPIRLSNAASLERSASDKHTSSSSNAAISLRPNSFTNQIKRGLGSRRNRRADIESGLSAGLGWRHRCLSMPRLPPTTLDAGMCESLLDPAPPLALLPHGGGRRRSNRTSGSESGISPQSLAVALSAKRRSLQSPAHRRENGSIGSGTGARSSLGDVYDLASPNTGRLDTVPETDDSWTTSMPPYYATHNEEQEEEEDDGEREAVSSQEGRMHTYATTVSGGYATALTGGRPPSGLLSSRQATQASGRTQKRVSIPTPPLPAASAFASVNTGLPPSRNSHQGAAGGCGSSSYVHIAPTRAPLPPLLSHGRTMDGGKQAVDVDDNGDDQDSTAIHSKHSLATGLTYPVEVKRRALATYVLELGIALYSVLIGLALAISDRGFIALFLAVCFHQFFEGLALGTSLAELYWIKAQIAAQFHASELHAIDSESLIVMPSEYAAAAAATNAGDEGCHKISLSSGAVALNNSQLANSSYHMVNVNVVGSTTFSSNAEFSPAKKPRQQGRQSDQLTDDDLYSADFEYCSPDRNNRRSKSRRTLASMATSFTPEPWQVNPQLEKTLGTAGTGAGAISAAAVAGGGGNGAAPGISTLSTASKQQDPANKHGLAHSKEHQQQRYLRPRSAPERLPGWWKAWLSALAFTMTTPTGIIIGLAVRHVYEPHSSYALLFNGVLQSICTGVLVYAGLVTLMIGGFNSVQVKRLPRMLQMLLFFAVYAGAAVMASLKIWK</sequence>
<evidence type="ECO:0000313" key="2">
    <source>
        <dbReference type="Proteomes" id="UP001139981"/>
    </source>
</evidence>
<organism evidence="1 2">
    <name type="scientific">Coemansia aciculifera</name>
    <dbReference type="NCBI Taxonomy" id="417176"/>
    <lineage>
        <taxon>Eukaryota</taxon>
        <taxon>Fungi</taxon>
        <taxon>Fungi incertae sedis</taxon>
        <taxon>Zoopagomycota</taxon>
        <taxon>Kickxellomycotina</taxon>
        <taxon>Kickxellomycetes</taxon>
        <taxon>Kickxellales</taxon>
        <taxon>Kickxellaceae</taxon>
        <taxon>Coemansia</taxon>
    </lineage>
</organism>
<dbReference type="Proteomes" id="UP001139981">
    <property type="component" value="Unassembled WGS sequence"/>
</dbReference>
<proteinExistence type="predicted"/>
<keyword evidence="2" id="KW-1185">Reference proteome</keyword>
<reference evidence="1" key="1">
    <citation type="submission" date="2022-07" db="EMBL/GenBank/DDBJ databases">
        <title>Phylogenomic reconstructions and comparative analyses of Kickxellomycotina fungi.</title>
        <authorList>
            <person name="Reynolds N.K."/>
            <person name="Stajich J.E."/>
            <person name="Barry K."/>
            <person name="Grigoriev I.V."/>
            <person name="Crous P."/>
            <person name="Smith M.E."/>
        </authorList>
    </citation>
    <scope>NUCLEOTIDE SEQUENCE</scope>
    <source>
        <strain evidence="1">CBS 190363</strain>
    </source>
</reference>
<protein>
    <submittedName>
        <fullName evidence="1">Uncharacterized protein</fullName>
    </submittedName>
</protein>
<dbReference type="EMBL" id="JANBVB010000013">
    <property type="protein sequence ID" value="KAJ2900022.1"/>
    <property type="molecule type" value="Genomic_DNA"/>
</dbReference>
<comment type="caution">
    <text evidence="1">The sequence shown here is derived from an EMBL/GenBank/DDBJ whole genome shotgun (WGS) entry which is preliminary data.</text>
</comment>
<gene>
    <name evidence="1" type="ORF">IWW38_000730</name>
</gene>
<evidence type="ECO:0000313" key="1">
    <source>
        <dbReference type="EMBL" id="KAJ2900022.1"/>
    </source>
</evidence>